<evidence type="ECO:0000259" key="2">
    <source>
        <dbReference type="Pfam" id="PF07859"/>
    </source>
</evidence>
<dbReference type="Gene3D" id="3.40.50.1820">
    <property type="entry name" value="alpha/beta hydrolase"/>
    <property type="match status" value="1"/>
</dbReference>
<dbReference type="PANTHER" id="PTHR48081:SF31">
    <property type="entry name" value="STERYL ACETYL HYDROLASE MUG81-RELATED"/>
    <property type="match status" value="1"/>
</dbReference>
<dbReference type="SUPFAM" id="SSF53474">
    <property type="entry name" value="alpha/beta-Hydrolases"/>
    <property type="match status" value="1"/>
</dbReference>
<dbReference type="InterPro" id="IPR013094">
    <property type="entry name" value="AB_hydrolase_3"/>
</dbReference>
<feature type="domain" description="Alpha/beta hydrolase fold-3" evidence="2">
    <location>
        <begin position="116"/>
        <end position="331"/>
    </location>
</feature>
<dbReference type="OrthoDB" id="2152029at2759"/>
<dbReference type="EMBL" id="KN880450">
    <property type="protein sequence ID" value="KIY71839.1"/>
    <property type="molecule type" value="Genomic_DNA"/>
</dbReference>
<reference evidence="3 4" key="1">
    <citation type="journal article" date="2015" name="Fungal Genet. Biol.">
        <title>Evolution of novel wood decay mechanisms in Agaricales revealed by the genome sequences of Fistulina hepatica and Cylindrobasidium torrendii.</title>
        <authorList>
            <person name="Floudas D."/>
            <person name="Held B.W."/>
            <person name="Riley R."/>
            <person name="Nagy L.G."/>
            <person name="Koehler G."/>
            <person name="Ransdell A.S."/>
            <person name="Younus H."/>
            <person name="Chow J."/>
            <person name="Chiniquy J."/>
            <person name="Lipzen A."/>
            <person name="Tritt A."/>
            <person name="Sun H."/>
            <person name="Haridas S."/>
            <person name="LaButti K."/>
            <person name="Ohm R.A."/>
            <person name="Kues U."/>
            <person name="Blanchette R.A."/>
            <person name="Grigoriev I.V."/>
            <person name="Minto R.E."/>
            <person name="Hibbett D.S."/>
        </authorList>
    </citation>
    <scope>NUCLEOTIDE SEQUENCE [LARGE SCALE GENOMIC DNA]</scope>
    <source>
        <strain evidence="3 4">FP15055 ss-10</strain>
    </source>
</reference>
<dbReference type="PANTHER" id="PTHR48081">
    <property type="entry name" value="AB HYDROLASE SUPERFAMILY PROTEIN C4A8.06C"/>
    <property type="match status" value="1"/>
</dbReference>
<organism evidence="3 4">
    <name type="scientific">Cylindrobasidium torrendii FP15055 ss-10</name>
    <dbReference type="NCBI Taxonomy" id="1314674"/>
    <lineage>
        <taxon>Eukaryota</taxon>
        <taxon>Fungi</taxon>
        <taxon>Dikarya</taxon>
        <taxon>Basidiomycota</taxon>
        <taxon>Agaricomycotina</taxon>
        <taxon>Agaricomycetes</taxon>
        <taxon>Agaricomycetidae</taxon>
        <taxon>Agaricales</taxon>
        <taxon>Marasmiineae</taxon>
        <taxon>Physalacriaceae</taxon>
        <taxon>Cylindrobasidium</taxon>
    </lineage>
</organism>
<sequence>MKERNTRKTRYGQTTLLEKVATIAWLTLLPLRILYRLCVREKDEQRSNLRIANETISRTCTDNLPYNQIQFVQPGALSVWRSYVPAKERTIDELCTGAKILWLGPKQLDKDTDVFLVVHGGGFMFPLSDLFAGFSCHIRNELLNRNKRVCFAILAYRLYPIARYPDQLRDACAALSLILDAGVPPSRIHFIGESAGGNIILQLLSHILHPNPLIDVLHPASSKTLGSVMLMSPWVSPTIQGSQNDSQDMISEDSLRLWGQLFLEDVPREHMSYVEPLSTPEQWFSDFPARRILITSGSVEGMAPAHELFVEKLKRDGAPLTFIVEEGGCHDGMICDFPMSLLRLVMKPDPGDVVQKVVDWLAAAVA</sequence>
<keyword evidence="4" id="KW-1185">Reference proteome</keyword>
<keyword evidence="1 3" id="KW-0378">Hydrolase</keyword>
<evidence type="ECO:0000313" key="4">
    <source>
        <dbReference type="Proteomes" id="UP000054007"/>
    </source>
</evidence>
<dbReference type="AlphaFoldDB" id="A0A0D7BNS6"/>
<dbReference type="InterPro" id="IPR029058">
    <property type="entry name" value="AB_hydrolase_fold"/>
</dbReference>
<dbReference type="Pfam" id="PF07859">
    <property type="entry name" value="Abhydrolase_3"/>
    <property type="match status" value="1"/>
</dbReference>
<dbReference type="InterPro" id="IPR050300">
    <property type="entry name" value="GDXG_lipolytic_enzyme"/>
</dbReference>
<evidence type="ECO:0000256" key="1">
    <source>
        <dbReference type="ARBA" id="ARBA00022801"/>
    </source>
</evidence>
<dbReference type="Proteomes" id="UP000054007">
    <property type="component" value="Unassembled WGS sequence"/>
</dbReference>
<dbReference type="GO" id="GO:0016787">
    <property type="term" value="F:hydrolase activity"/>
    <property type="evidence" value="ECO:0007669"/>
    <property type="project" value="UniProtKB-KW"/>
</dbReference>
<name>A0A0D7BNS6_9AGAR</name>
<accession>A0A0D7BNS6</accession>
<evidence type="ECO:0000313" key="3">
    <source>
        <dbReference type="EMBL" id="KIY71839.1"/>
    </source>
</evidence>
<proteinExistence type="predicted"/>
<protein>
    <submittedName>
        <fullName evidence="3">Alpha/beta-hydrolase</fullName>
    </submittedName>
</protein>
<gene>
    <name evidence="3" type="ORF">CYLTODRAFT_418556</name>
</gene>